<gene>
    <name evidence="2" type="ORF">CEY02_19805</name>
</gene>
<evidence type="ECO:0000313" key="3">
    <source>
        <dbReference type="Proteomes" id="UP000228754"/>
    </source>
</evidence>
<protein>
    <submittedName>
        <fullName evidence="2">Uncharacterized protein</fullName>
    </submittedName>
</protein>
<sequence>MDNQILKAIQEMRKEVSDGFEAINRRMDGIEESLRRIEENEPRDIEAHLKQLQNVENKTELLNKRMFEVESRLKN</sequence>
<dbReference type="Gene3D" id="1.20.5.300">
    <property type="match status" value="1"/>
</dbReference>
<dbReference type="Proteomes" id="UP000228754">
    <property type="component" value="Unassembled WGS sequence"/>
</dbReference>
<comment type="caution">
    <text evidence="2">The sequence shown here is derived from an EMBL/GenBank/DDBJ whole genome shotgun (WGS) entry which is preliminary data.</text>
</comment>
<organism evidence="2 3">
    <name type="scientific">Bacillus pumilus</name>
    <name type="common">Bacillus mesentericus</name>
    <dbReference type="NCBI Taxonomy" id="1408"/>
    <lineage>
        <taxon>Bacteria</taxon>
        <taxon>Bacillati</taxon>
        <taxon>Bacillota</taxon>
        <taxon>Bacilli</taxon>
        <taxon>Bacillales</taxon>
        <taxon>Bacillaceae</taxon>
        <taxon>Bacillus</taxon>
    </lineage>
</organism>
<name>A0A2A5ILS8_BACPU</name>
<dbReference type="OrthoDB" id="7775826at2"/>
<proteinExistence type="predicted"/>
<evidence type="ECO:0000313" key="2">
    <source>
        <dbReference type="EMBL" id="PCK17681.1"/>
    </source>
</evidence>
<keyword evidence="1" id="KW-0175">Coiled coil</keyword>
<accession>A0A2A5ILS8</accession>
<reference evidence="2 3" key="1">
    <citation type="submission" date="2017-06" db="EMBL/GenBank/DDBJ databases">
        <title>Draft Genome Sequence of Bacillus sp Strain 36R Isolated from saline sediment at Atanasia, Sonora, Mexico.</title>
        <authorList>
            <person name="Sanchez Diaz R."/>
            <person name="Quiroz Macias M.E."/>
            <person name="Ibarra Gamez J.C."/>
            <person name="Enciso Ibarra J."/>
            <person name="Gomez Gil B."/>
            <person name="Galaviz Silva L."/>
        </authorList>
    </citation>
    <scope>NUCLEOTIDE SEQUENCE [LARGE SCALE GENOMIC DNA]</scope>
    <source>
        <strain evidence="2 3">36R_ATNSAL</strain>
    </source>
</reference>
<feature type="coiled-coil region" evidence="1">
    <location>
        <begin position="20"/>
        <end position="72"/>
    </location>
</feature>
<dbReference type="AlphaFoldDB" id="A0A2A5ILS8"/>
<evidence type="ECO:0000256" key="1">
    <source>
        <dbReference type="SAM" id="Coils"/>
    </source>
</evidence>
<dbReference type="EMBL" id="NKHG01000135">
    <property type="protein sequence ID" value="PCK17681.1"/>
    <property type="molecule type" value="Genomic_DNA"/>
</dbReference>